<feature type="compositionally biased region" description="Acidic residues" evidence="1">
    <location>
        <begin position="154"/>
        <end position="168"/>
    </location>
</feature>
<keyword evidence="3" id="KW-1185">Reference proteome</keyword>
<feature type="compositionally biased region" description="Polar residues" evidence="1">
    <location>
        <begin position="198"/>
        <end position="216"/>
    </location>
</feature>
<feature type="compositionally biased region" description="Low complexity" evidence="1">
    <location>
        <begin position="257"/>
        <end position="279"/>
    </location>
</feature>
<protein>
    <submittedName>
        <fullName evidence="2">(Perigord truffle) hypothetical protein</fullName>
    </submittedName>
</protein>
<organism evidence="2 3">
    <name type="scientific">Tuber melanosporum (strain Mel28)</name>
    <name type="common">Perigord black truffle</name>
    <dbReference type="NCBI Taxonomy" id="656061"/>
    <lineage>
        <taxon>Eukaryota</taxon>
        <taxon>Fungi</taxon>
        <taxon>Dikarya</taxon>
        <taxon>Ascomycota</taxon>
        <taxon>Pezizomycotina</taxon>
        <taxon>Pezizomycetes</taxon>
        <taxon>Pezizales</taxon>
        <taxon>Tuberaceae</taxon>
        <taxon>Tuber</taxon>
    </lineage>
</organism>
<proteinExistence type="predicted"/>
<evidence type="ECO:0000256" key="1">
    <source>
        <dbReference type="SAM" id="MobiDB-lite"/>
    </source>
</evidence>
<feature type="region of interest" description="Disordered" evidence="1">
    <location>
        <begin position="1"/>
        <end position="70"/>
    </location>
</feature>
<dbReference type="Proteomes" id="UP000006911">
    <property type="component" value="Unassembled WGS sequence"/>
</dbReference>
<feature type="compositionally biased region" description="Basic and acidic residues" evidence="1">
    <location>
        <begin position="290"/>
        <end position="305"/>
    </location>
</feature>
<feature type="compositionally biased region" description="Low complexity" evidence="1">
    <location>
        <begin position="102"/>
        <end position="117"/>
    </location>
</feature>
<dbReference type="KEGG" id="tml:GSTUM_00011154001"/>
<feature type="region of interest" description="Disordered" evidence="1">
    <location>
        <begin position="86"/>
        <end position="379"/>
    </location>
</feature>
<accession>D5GN84</accession>
<feature type="compositionally biased region" description="Low complexity" evidence="1">
    <location>
        <begin position="239"/>
        <end position="249"/>
    </location>
</feature>
<feature type="compositionally biased region" description="Low complexity" evidence="1">
    <location>
        <begin position="356"/>
        <end position="367"/>
    </location>
</feature>
<name>D5GN84_TUBMM</name>
<evidence type="ECO:0000313" key="3">
    <source>
        <dbReference type="Proteomes" id="UP000006911"/>
    </source>
</evidence>
<dbReference type="STRING" id="656061.D5GN84"/>
<evidence type="ECO:0000313" key="2">
    <source>
        <dbReference type="EMBL" id="CAZ85977.1"/>
    </source>
</evidence>
<dbReference type="GeneID" id="9185903"/>
<feature type="compositionally biased region" description="Acidic residues" evidence="1">
    <location>
        <begin position="324"/>
        <end position="346"/>
    </location>
</feature>
<dbReference type="AlphaFoldDB" id="D5GN84"/>
<reference evidence="2 3" key="1">
    <citation type="journal article" date="2010" name="Nature">
        <title>Perigord black truffle genome uncovers evolutionary origins and mechanisms of symbiosis.</title>
        <authorList>
            <person name="Martin F."/>
            <person name="Kohler A."/>
            <person name="Murat C."/>
            <person name="Balestrini R."/>
            <person name="Coutinho P.M."/>
            <person name="Jaillon O."/>
            <person name="Montanini B."/>
            <person name="Morin E."/>
            <person name="Noel B."/>
            <person name="Percudani R."/>
            <person name="Porcel B."/>
            <person name="Rubini A."/>
            <person name="Amicucci A."/>
            <person name="Amselem J."/>
            <person name="Anthouard V."/>
            <person name="Arcioni S."/>
            <person name="Artiguenave F."/>
            <person name="Aury J.M."/>
            <person name="Ballario P."/>
            <person name="Bolchi A."/>
            <person name="Brenna A."/>
            <person name="Brun A."/>
            <person name="Buee M."/>
            <person name="Cantarel B."/>
            <person name="Chevalier G."/>
            <person name="Couloux A."/>
            <person name="Da Silva C."/>
            <person name="Denoeud F."/>
            <person name="Duplessis S."/>
            <person name="Ghignone S."/>
            <person name="Hilselberger B."/>
            <person name="Iotti M."/>
            <person name="Marcais B."/>
            <person name="Mello A."/>
            <person name="Miranda M."/>
            <person name="Pacioni G."/>
            <person name="Quesneville H."/>
            <person name="Riccioni C."/>
            <person name="Ruotolo R."/>
            <person name="Splivallo R."/>
            <person name="Stocchi V."/>
            <person name="Tisserant E."/>
            <person name="Viscomi A.R."/>
            <person name="Zambonelli A."/>
            <person name="Zampieri E."/>
            <person name="Henrissat B."/>
            <person name="Lebrun M.H."/>
            <person name="Paolocci F."/>
            <person name="Bonfante P."/>
            <person name="Ottonello S."/>
            <person name="Wincker P."/>
        </authorList>
    </citation>
    <scope>NUCLEOTIDE SEQUENCE [LARGE SCALE GENOMIC DNA]</scope>
    <source>
        <strain evidence="2 3">Mel28</strain>
    </source>
</reference>
<gene>
    <name evidence="2" type="ORF">GSTUM_00011154001</name>
</gene>
<dbReference type="InParanoid" id="D5GN84"/>
<dbReference type="RefSeq" id="XP_002841786.1">
    <property type="nucleotide sequence ID" value="XM_002841740.1"/>
</dbReference>
<dbReference type="HOGENOM" id="CLU_729958_0_0_1"/>
<dbReference type="EMBL" id="FN430362">
    <property type="protein sequence ID" value="CAZ85977.1"/>
    <property type="molecule type" value="Genomic_DNA"/>
</dbReference>
<sequence length="379" mass="39830">MADSESPAPTPNSTLKRSNLKTKILEGSRKRSSVSFAEDPTEIASPTPIGKKNTPAPVLGSKVTPILPPGYSANKLVVEAVVMKTPARPAAETESPAKKTKLAILPPKPATAKKASPQPSLVPAQASPQGQGVEEPTLKSKPSLKSDSESEYSTSEDSEESEEEEEEEAKPSSKSSVLKKSTARVKSAKNASPLLTLKASSFTTTNSLKTPPSTYQSSRRSSRASPQLARKTPIIAPATPSTETNSESGSEGDEEIGSASESDFEPAPTTKPATASAKTRPPPQPYRSLSDLEKMPVPDVHDIHSSRTPPNPPPSGTVRKAHDGDDDSSDDSSESGESESSDDEGEVAGKHVINSAKKAAAAPAKKAGFLSNFWGRTER</sequence>